<evidence type="ECO:0000313" key="3">
    <source>
        <dbReference type="Proteomes" id="UP000316199"/>
    </source>
</evidence>
<dbReference type="Proteomes" id="UP000316199">
    <property type="component" value="Unassembled WGS sequence"/>
</dbReference>
<dbReference type="Gene3D" id="2.60.120.620">
    <property type="entry name" value="q2cbj1_9rhob like domain"/>
    <property type="match status" value="1"/>
</dbReference>
<sequence length="296" mass="33337">MLTNDQIKAFQTNGYLAVENVISAEELEELRGVTEEFVERSRGISESNSTFDLEPGHTADLPQLRRITRPVDQHQIYAKYVHHQSILDIVESLIGPNLRYHNNKVNMKNPGHGSAVEWHQDWAFYPHTNDDLLEVGIALDDMTEENGALMVIPGSHKGKTWDHHQDGLFVGAVTDPKFEPNRAVSLKVKAGGITLHHVRMVHGSKPNESDKSRRMFFIGFYAVDAWPLIPTGQSLEEMDKCIVRGQSSLEPRLKELPVRLSLPRVEGGSIYAQQEKLRNTLLGTRSQNSSKDLEGE</sequence>
<dbReference type="PANTHER" id="PTHR20883:SF48">
    <property type="entry name" value="ECTOINE DIOXYGENASE"/>
    <property type="match status" value="1"/>
</dbReference>
<protein>
    <submittedName>
        <fullName evidence="2">Phytanoyl-CoA dioxygenase family protein</fullName>
    </submittedName>
</protein>
<comment type="caution">
    <text evidence="2">The sequence shown here is derived from an EMBL/GenBank/DDBJ whole genome shotgun (WGS) entry which is preliminary data.</text>
</comment>
<organism evidence="2 3">
    <name type="scientific">OM182 bacterium</name>
    <dbReference type="NCBI Taxonomy" id="2510334"/>
    <lineage>
        <taxon>Bacteria</taxon>
        <taxon>Pseudomonadati</taxon>
        <taxon>Pseudomonadota</taxon>
        <taxon>Gammaproteobacteria</taxon>
        <taxon>OMG group</taxon>
        <taxon>OM182 clade</taxon>
    </lineage>
</organism>
<comment type="cofactor">
    <cofactor evidence="1">
        <name>Fe(2+)</name>
        <dbReference type="ChEBI" id="CHEBI:29033"/>
    </cofactor>
</comment>
<gene>
    <name evidence="2" type="ORF">EVA68_08425</name>
</gene>
<dbReference type="GO" id="GO:0005506">
    <property type="term" value="F:iron ion binding"/>
    <property type="evidence" value="ECO:0007669"/>
    <property type="project" value="UniProtKB-ARBA"/>
</dbReference>
<reference evidence="2 3" key="1">
    <citation type="submission" date="2019-02" db="EMBL/GenBank/DDBJ databases">
        <title>Prokaryotic population dynamics and viral predation in marine succession experiment using metagenomics: the confinement effect.</title>
        <authorList>
            <person name="Haro-Moreno J.M."/>
            <person name="Rodriguez-Valera F."/>
            <person name="Lopez-Perez M."/>
        </authorList>
    </citation>
    <scope>NUCLEOTIDE SEQUENCE [LARGE SCALE GENOMIC DNA]</scope>
    <source>
        <strain evidence="2">MED-G157</strain>
    </source>
</reference>
<name>A0A520RX62_9GAMM</name>
<keyword evidence="2" id="KW-0560">Oxidoreductase</keyword>
<dbReference type="PANTHER" id="PTHR20883">
    <property type="entry name" value="PHYTANOYL-COA DIOXYGENASE DOMAIN CONTAINING 1"/>
    <property type="match status" value="1"/>
</dbReference>
<proteinExistence type="predicted"/>
<keyword evidence="2" id="KW-0223">Dioxygenase</keyword>
<dbReference type="GO" id="GO:0016706">
    <property type="term" value="F:2-oxoglutarate-dependent dioxygenase activity"/>
    <property type="evidence" value="ECO:0007669"/>
    <property type="project" value="UniProtKB-ARBA"/>
</dbReference>
<dbReference type="EMBL" id="SHAG01000062">
    <property type="protein sequence ID" value="RZO74774.1"/>
    <property type="molecule type" value="Genomic_DNA"/>
</dbReference>
<dbReference type="Pfam" id="PF05721">
    <property type="entry name" value="PhyH"/>
    <property type="match status" value="1"/>
</dbReference>
<accession>A0A520RX62</accession>
<dbReference type="InterPro" id="IPR008775">
    <property type="entry name" value="Phytyl_CoA_dOase-like"/>
</dbReference>
<evidence type="ECO:0000313" key="2">
    <source>
        <dbReference type="EMBL" id="RZO74774.1"/>
    </source>
</evidence>
<evidence type="ECO:0000256" key="1">
    <source>
        <dbReference type="ARBA" id="ARBA00001954"/>
    </source>
</evidence>
<dbReference type="AlphaFoldDB" id="A0A520RX62"/>
<dbReference type="SUPFAM" id="SSF51197">
    <property type="entry name" value="Clavaminate synthase-like"/>
    <property type="match status" value="1"/>
</dbReference>